<dbReference type="OMA" id="PRCPLSI"/>
<dbReference type="InterPro" id="IPR038506">
    <property type="entry name" value="GLE1-like_sf"/>
</dbReference>
<dbReference type="GO" id="GO:0031369">
    <property type="term" value="F:translation initiation factor binding"/>
    <property type="evidence" value="ECO:0007669"/>
    <property type="project" value="TreeGrafter"/>
</dbReference>
<dbReference type="GO" id="GO:0005543">
    <property type="term" value="F:phospholipid binding"/>
    <property type="evidence" value="ECO:0007669"/>
    <property type="project" value="TreeGrafter"/>
</dbReference>
<evidence type="ECO:0000256" key="8">
    <source>
        <dbReference type="ARBA" id="ARBA00023242"/>
    </source>
</evidence>
<evidence type="ECO:0000256" key="3">
    <source>
        <dbReference type="ARBA" id="ARBA00022448"/>
    </source>
</evidence>
<evidence type="ECO:0000256" key="5">
    <source>
        <dbReference type="ARBA" id="ARBA00022927"/>
    </source>
</evidence>
<evidence type="ECO:0000256" key="11">
    <source>
        <dbReference type="SAM" id="Coils"/>
    </source>
</evidence>
<keyword evidence="11" id="KW-0175">Coiled coil</keyword>
<dbReference type="AlphaFoldDB" id="A0A7N0UIT3"/>
<accession>A0A7N0UIT3</accession>
<organism evidence="12 13">
    <name type="scientific">Kalanchoe fedtschenkoi</name>
    <name type="common">Lavender scallops</name>
    <name type="synonym">South American air plant</name>
    <dbReference type="NCBI Taxonomy" id="63787"/>
    <lineage>
        <taxon>Eukaryota</taxon>
        <taxon>Viridiplantae</taxon>
        <taxon>Streptophyta</taxon>
        <taxon>Embryophyta</taxon>
        <taxon>Tracheophyta</taxon>
        <taxon>Spermatophyta</taxon>
        <taxon>Magnoliopsida</taxon>
        <taxon>eudicotyledons</taxon>
        <taxon>Gunneridae</taxon>
        <taxon>Pentapetalae</taxon>
        <taxon>Saxifragales</taxon>
        <taxon>Crassulaceae</taxon>
        <taxon>Kalanchoe</taxon>
    </lineage>
</organism>
<feature type="coiled-coil region" evidence="11">
    <location>
        <begin position="197"/>
        <end position="255"/>
    </location>
</feature>
<keyword evidence="6" id="KW-0811">Translocation</keyword>
<dbReference type="GO" id="GO:0015031">
    <property type="term" value="P:protein transport"/>
    <property type="evidence" value="ECO:0007669"/>
    <property type="project" value="UniProtKB-KW"/>
</dbReference>
<dbReference type="Gramene" id="Kaladp0069s0055.1.v1.1">
    <property type="protein sequence ID" value="Kaladp0069s0055.1.v1.1"/>
    <property type="gene ID" value="Kaladp0069s0055.v1.1"/>
</dbReference>
<sequence>MKELNSLDLKLSSSYHTPLPFTKIKGRLTVERETRKPSKCFHMLVSDDELEFTDNEEEDNDNGLTPAWRFRFDDLYLSDSDNEGDLAFQDQSHLMERAGMLKGALLEHTHEDKLEVNEEVRGQVTAIRTELLNEHEKCASALGQIQKYRDERRELDMRFNSQYNRKIAELLDDHLTTIRCDHELKSHIEEKKISNDAAFEEAKRKNEALQLETLRQEKAKAEAKDKSRRAEEARLAAFEAERKAEETAEKKANDEKLIFEAPKSQKDVQEEILIQSKAEAPNRMKKTISAADLVMAAESSIRLERARLEKFKELKEMNKTMKMSSQQDFSTHGKKIARLFQQLTGSNDSVRKKTTEFINILNDNQIPHSISLATFAEQIVSQSNRPKHDTSAFATGHVFVLVTSQVPHAMDVILAEFHRACIYTVPKHISYSQSVFDSKESYLEALGYQKKNGILESDKDFLERLESCIKFYAAIVQTQIQGIQNPHGLEAGWAWLATLLNTLPASKYTAVALESFLTIAGFALCKKYKAQFIKLLDVISQHFLKSLEKQAEPGTSCYIANITAYIEGKAFMKEPKGWRLEGKFISREMT</sequence>
<dbReference type="Gene3D" id="1.25.40.510">
    <property type="entry name" value="GLE1-like"/>
    <property type="match status" value="1"/>
</dbReference>
<dbReference type="Pfam" id="PF07817">
    <property type="entry name" value="GLE1"/>
    <property type="match status" value="1"/>
</dbReference>
<keyword evidence="7" id="KW-0906">Nuclear pore complex</keyword>
<dbReference type="PANTHER" id="PTHR12960">
    <property type="entry name" value="GLE-1-RELATED"/>
    <property type="match status" value="1"/>
</dbReference>
<keyword evidence="8" id="KW-0539">Nucleus</keyword>
<evidence type="ECO:0000256" key="6">
    <source>
        <dbReference type="ARBA" id="ARBA00023010"/>
    </source>
</evidence>
<comment type="similarity">
    <text evidence="2">Belongs to the GLE1 family.</text>
</comment>
<comment type="subcellular location">
    <subcellularLocation>
        <location evidence="1">Nucleus</location>
        <location evidence="1">Nuclear pore complex</location>
    </subcellularLocation>
</comment>
<dbReference type="GO" id="GO:0016973">
    <property type="term" value="P:poly(A)+ mRNA export from nucleus"/>
    <property type="evidence" value="ECO:0007669"/>
    <property type="project" value="InterPro"/>
</dbReference>
<dbReference type="InterPro" id="IPR012476">
    <property type="entry name" value="GLE1"/>
</dbReference>
<keyword evidence="5" id="KW-0653">Protein transport</keyword>
<keyword evidence="4" id="KW-0509">mRNA transport</keyword>
<evidence type="ECO:0000256" key="1">
    <source>
        <dbReference type="ARBA" id="ARBA00004567"/>
    </source>
</evidence>
<evidence type="ECO:0000313" key="13">
    <source>
        <dbReference type="Proteomes" id="UP000594263"/>
    </source>
</evidence>
<reference evidence="12" key="1">
    <citation type="submission" date="2021-01" db="UniProtKB">
        <authorList>
            <consortium name="EnsemblPlants"/>
        </authorList>
    </citation>
    <scope>IDENTIFICATION</scope>
</reference>
<evidence type="ECO:0000256" key="9">
    <source>
        <dbReference type="ARBA" id="ARBA00026227"/>
    </source>
</evidence>
<dbReference type="EnsemblPlants" id="Kaladp0069s0055.1.v1.1">
    <property type="protein sequence ID" value="Kaladp0069s0055.1.v1.1"/>
    <property type="gene ID" value="Kaladp0069s0055.v1.1"/>
</dbReference>
<keyword evidence="3" id="KW-0813">Transport</keyword>
<evidence type="ECO:0000256" key="7">
    <source>
        <dbReference type="ARBA" id="ARBA00023132"/>
    </source>
</evidence>
<name>A0A7N0UIT3_KALFE</name>
<evidence type="ECO:0000313" key="12">
    <source>
        <dbReference type="EnsemblPlants" id="Kaladp0069s0055.1.v1.1"/>
    </source>
</evidence>
<keyword evidence="13" id="KW-1185">Reference proteome</keyword>
<proteinExistence type="inferred from homology"/>
<dbReference type="PANTHER" id="PTHR12960:SF0">
    <property type="entry name" value="MRNA EXPORT FACTOR GLE1"/>
    <property type="match status" value="1"/>
</dbReference>
<evidence type="ECO:0000256" key="10">
    <source>
        <dbReference type="ARBA" id="ARBA00029983"/>
    </source>
</evidence>
<dbReference type="GO" id="GO:0005737">
    <property type="term" value="C:cytoplasm"/>
    <property type="evidence" value="ECO:0007669"/>
    <property type="project" value="TreeGrafter"/>
</dbReference>
<evidence type="ECO:0000256" key="2">
    <source>
        <dbReference type="ARBA" id="ARBA00011056"/>
    </source>
</evidence>
<evidence type="ECO:0000256" key="4">
    <source>
        <dbReference type="ARBA" id="ARBA00022816"/>
    </source>
</evidence>
<dbReference type="GO" id="GO:0000822">
    <property type="term" value="F:inositol hexakisphosphate binding"/>
    <property type="evidence" value="ECO:0007669"/>
    <property type="project" value="TreeGrafter"/>
</dbReference>
<dbReference type="Proteomes" id="UP000594263">
    <property type="component" value="Unplaced"/>
</dbReference>
<dbReference type="GO" id="GO:0044614">
    <property type="term" value="C:nuclear pore cytoplasmic filaments"/>
    <property type="evidence" value="ECO:0007669"/>
    <property type="project" value="TreeGrafter"/>
</dbReference>
<protein>
    <recommendedName>
        <fullName evidence="9">mRNA export factor GLE1</fullName>
    </recommendedName>
    <alternativeName>
        <fullName evidence="10">Nucleoporin GLE1</fullName>
    </alternativeName>
</protein>